<dbReference type="GO" id="GO:0043138">
    <property type="term" value="F:3'-5' DNA helicase activity"/>
    <property type="evidence" value="ECO:0007669"/>
    <property type="project" value="UniProtKB-EC"/>
</dbReference>
<dbReference type="AlphaFoldDB" id="A0A9D1D4C2"/>
<feature type="domain" description="UvrD-like helicase C-terminal" evidence="13">
    <location>
        <begin position="282"/>
        <end position="544"/>
    </location>
</feature>
<dbReference type="Pfam" id="PF00580">
    <property type="entry name" value="UvrD-helicase"/>
    <property type="match status" value="1"/>
</dbReference>
<dbReference type="GO" id="GO:0005524">
    <property type="term" value="F:ATP binding"/>
    <property type="evidence" value="ECO:0007669"/>
    <property type="project" value="UniProtKB-UniRule"/>
</dbReference>
<keyword evidence="4 11" id="KW-0347">Helicase</keyword>
<feature type="binding site" evidence="11">
    <location>
        <begin position="22"/>
        <end position="29"/>
    </location>
    <ligand>
        <name>ATP</name>
        <dbReference type="ChEBI" id="CHEBI:30616"/>
    </ligand>
</feature>
<accession>A0A9D1D4C2</accession>
<evidence type="ECO:0000313" key="14">
    <source>
        <dbReference type="EMBL" id="HIR05011.1"/>
    </source>
</evidence>
<dbReference type="InterPro" id="IPR014016">
    <property type="entry name" value="UvrD-like_ATP-bd"/>
</dbReference>
<keyword evidence="2 11" id="KW-0547">Nucleotide-binding</keyword>
<comment type="caution">
    <text evidence="14">The sequence shown here is derived from an EMBL/GenBank/DDBJ whole genome shotgun (WGS) entry which is preliminary data.</text>
</comment>
<dbReference type="InterPro" id="IPR027417">
    <property type="entry name" value="P-loop_NTPase"/>
</dbReference>
<dbReference type="PANTHER" id="PTHR11070:SF2">
    <property type="entry name" value="ATP-DEPENDENT DNA HELICASE SRS2"/>
    <property type="match status" value="1"/>
</dbReference>
<evidence type="ECO:0000256" key="4">
    <source>
        <dbReference type="ARBA" id="ARBA00022806"/>
    </source>
</evidence>
<dbReference type="GO" id="GO:0003677">
    <property type="term" value="F:DNA binding"/>
    <property type="evidence" value="ECO:0007669"/>
    <property type="project" value="UniProtKB-KW"/>
</dbReference>
<dbReference type="PROSITE" id="PS51198">
    <property type="entry name" value="UVRD_HELICASE_ATP_BIND"/>
    <property type="match status" value="1"/>
</dbReference>
<comment type="catalytic activity">
    <reaction evidence="8">
        <text>Couples ATP hydrolysis with the unwinding of duplex DNA by translocating in the 3'-5' direction.</text>
        <dbReference type="EC" id="5.6.2.4"/>
    </reaction>
</comment>
<feature type="domain" description="UvrD-like helicase ATP-binding" evidence="12">
    <location>
        <begin position="1"/>
        <end position="281"/>
    </location>
</feature>
<keyword evidence="6" id="KW-0238">DNA-binding</keyword>
<reference evidence="14" key="2">
    <citation type="journal article" date="2021" name="PeerJ">
        <title>Extensive microbial diversity within the chicken gut microbiome revealed by metagenomics and culture.</title>
        <authorList>
            <person name="Gilroy R."/>
            <person name="Ravi A."/>
            <person name="Getino M."/>
            <person name="Pursley I."/>
            <person name="Horton D.L."/>
            <person name="Alikhan N.F."/>
            <person name="Baker D."/>
            <person name="Gharbi K."/>
            <person name="Hall N."/>
            <person name="Watson M."/>
            <person name="Adriaenssens E.M."/>
            <person name="Foster-Nyarko E."/>
            <person name="Jarju S."/>
            <person name="Secka A."/>
            <person name="Antonio M."/>
            <person name="Oren A."/>
            <person name="Chaudhuri R.R."/>
            <person name="La Ragione R."/>
            <person name="Hildebrand F."/>
            <person name="Pallen M.J."/>
        </authorList>
    </citation>
    <scope>NUCLEOTIDE SEQUENCE</scope>
    <source>
        <strain evidence="14">CHK180-2868</strain>
    </source>
</reference>
<dbReference type="GO" id="GO:0033202">
    <property type="term" value="C:DNA helicase complex"/>
    <property type="evidence" value="ECO:0007669"/>
    <property type="project" value="TreeGrafter"/>
</dbReference>
<protein>
    <recommendedName>
        <fullName evidence="9">DNA 3'-5' helicase</fullName>
        <ecNumber evidence="9">5.6.2.4</ecNumber>
    </recommendedName>
</protein>
<evidence type="ECO:0000256" key="8">
    <source>
        <dbReference type="ARBA" id="ARBA00034617"/>
    </source>
</evidence>
<dbReference type="SUPFAM" id="SSF52540">
    <property type="entry name" value="P-loop containing nucleoside triphosphate hydrolases"/>
    <property type="match status" value="1"/>
</dbReference>
<dbReference type="EC" id="5.6.2.4" evidence="9"/>
<evidence type="ECO:0000313" key="15">
    <source>
        <dbReference type="Proteomes" id="UP000824250"/>
    </source>
</evidence>
<organism evidence="14 15">
    <name type="scientific">Candidatus Copromonas faecavium</name>
    <name type="common">nom. illeg.</name>
    <dbReference type="NCBI Taxonomy" id="2840740"/>
    <lineage>
        <taxon>Bacteria</taxon>
        <taxon>Bacillati</taxon>
        <taxon>Bacillota</taxon>
        <taxon>Clostridia</taxon>
        <taxon>Lachnospirales</taxon>
        <taxon>Lachnospiraceae</taxon>
        <taxon>Candidatus Copromonas (nom. illeg.)</taxon>
    </lineage>
</organism>
<reference evidence="14" key="1">
    <citation type="submission" date="2020-10" db="EMBL/GenBank/DDBJ databases">
        <authorList>
            <person name="Gilroy R."/>
        </authorList>
    </citation>
    <scope>NUCLEOTIDE SEQUENCE</scope>
    <source>
        <strain evidence="14">CHK180-2868</strain>
    </source>
</reference>
<dbReference type="GO" id="GO:0005829">
    <property type="term" value="C:cytosol"/>
    <property type="evidence" value="ECO:0007669"/>
    <property type="project" value="TreeGrafter"/>
</dbReference>
<proteinExistence type="inferred from homology"/>
<evidence type="ECO:0000256" key="5">
    <source>
        <dbReference type="ARBA" id="ARBA00022840"/>
    </source>
</evidence>
<evidence type="ECO:0000256" key="10">
    <source>
        <dbReference type="ARBA" id="ARBA00048988"/>
    </source>
</evidence>
<dbReference type="GO" id="GO:0000725">
    <property type="term" value="P:recombinational repair"/>
    <property type="evidence" value="ECO:0007669"/>
    <property type="project" value="TreeGrafter"/>
</dbReference>
<keyword evidence="5 11" id="KW-0067">ATP-binding</keyword>
<dbReference type="InterPro" id="IPR000212">
    <property type="entry name" value="DNA_helicase_UvrD/REP"/>
</dbReference>
<evidence type="ECO:0000256" key="11">
    <source>
        <dbReference type="PROSITE-ProRule" id="PRU00560"/>
    </source>
</evidence>
<evidence type="ECO:0000256" key="3">
    <source>
        <dbReference type="ARBA" id="ARBA00022801"/>
    </source>
</evidence>
<dbReference type="GO" id="GO:0016787">
    <property type="term" value="F:hydrolase activity"/>
    <property type="evidence" value="ECO:0007669"/>
    <property type="project" value="UniProtKB-UniRule"/>
</dbReference>
<dbReference type="EMBL" id="DVGC01000018">
    <property type="protein sequence ID" value="HIR05011.1"/>
    <property type="molecule type" value="Genomic_DNA"/>
</dbReference>
<dbReference type="CDD" id="cd17932">
    <property type="entry name" value="DEXQc_UvrD"/>
    <property type="match status" value="1"/>
</dbReference>
<keyword evidence="7" id="KW-0413">Isomerase</keyword>
<name>A0A9D1D4C2_9FIRM</name>
<dbReference type="CDD" id="cd18807">
    <property type="entry name" value="SF1_C_UvrD"/>
    <property type="match status" value="1"/>
</dbReference>
<sequence length="633" mass="74240">MKFNEAQTEALSHRDGPMMVLAGPGSGKTTVITHRIFRLLEAGVSPSGILVITFTKAAAMEMRERFFALMDQAGMGREQSQRVSFGTFHSIFYQILRLAYRFPPGNVIGEEEKREYLKSLISGSELEVEDEGEFLSSLVNEISYVKGEQIDLSCYYSQNCPEEWFKKLYTGYDRMLREKGKIDFDDMLLMCWELFRERKDILAAWQRKYRYILVDEFQDINRLQYEVIRMLALPENNLFIVGDDDQSIYRFRGAKPEIMLGFERDYPGCGRILLGTNYRSTKEIVDASLRLISHNQVRFKKELVPARGMGRPVKAVLFENPQREMDAVARALRSYREAGFDWKEMAVLFRTGANSGLLAEKLMEYNIPFQMRDAIPNLYRHWIARDFFAYLSIGAGSRKRADFLRIMNRPNRYFSRAALEHAEVSFDSLLDFYEEKDWMKERIYDLEADLRTIGRLKPGPALHYIRKSVGYDEYLKEYAVFRRLDPEELFEVADKLTESAGSFETFALWMEHVKAYEEELRRQSQSDQKKKDGVMLSTMHSAKGLEYRVVFVVDVNEGIIPHHKAAQPADLEEERRLFYVALTRARDRLHLCAVRERYHRKQEPSRFLKECLEAEEKREEKQRRCDGKQDDRE</sequence>
<dbReference type="Proteomes" id="UP000824250">
    <property type="component" value="Unassembled WGS sequence"/>
</dbReference>
<evidence type="ECO:0000256" key="9">
    <source>
        <dbReference type="ARBA" id="ARBA00034808"/>
    </source>
</evidence>
<evidence type="ECO:0000256" key="1">
    <source>
        <dbReference type="ARBA" id="ARBA00009922"/>
    </source>
</evidence>
<dbReference type="Gene3D" id="3.40.50.300">
    <property type="entry name" value="P-loop containing nucleotide triphosphate hydrolases"/>
    <property type="match status" value="2"/>
</dbReference>
<comment type="catalytic activity">
    <reaction evidence="10">
        <text>ATP + H2O = ADP + phosphate + H(+)</text>
        <dbReference type="Rhea" id="RHEA:13065"/>
        <dbReference type="ChEBI" id="CHEBI:15377"/>
        <dbReference type="ChEBI" id="CHEBI:15378"/>
        <dbReference type="ChEBI" id="CHEBI:30616"/>
        <dbReference type="ChEBI" id="CHEBI:43474"/>
        <dbReference type="ChEBI" id="CHEBI:456216"/>
        <dbReference type="EC" id="5.6.2.4"/>
    </reaction>
</comment>
<dbReference type="Gene3D" id="1.10.10.160">
    <property type="match status" value="1"/>
</dbReference>
<dbReference type="Gene3D" id="1.10.486.10">
    <property type="entry name" value="PCRA, domain 4"/>
    <property type="match status" value="1"/>
</dbReference>
<dbReference type="InterPro" id="IPR013986">
    <property type="entry name" value="DExx_box_DNA_helicase_dom_sf"/>
</dbReference>
<keyword evidence="3 11" id="KW-0378">Hydrolase</keyword>
<dbReference type="PROSITE" id="PS51217">
    <property type="entry name" value="UVRD_HELICASE_CTER"/>
    <property type="match status" value="1"/>
</dbReference>
<evidence type="ECO:0000256" key="7">
    <source>
        <dbReference type="ARBA" id="ARBA00023235"/>
    </source>
</evidence>
<evidence type="ECO:0000259" key="13">
    <source>
        <dbReference type="PROSITE" id="PS51217"/>
    </source>
</evidence>
<dbReference type="PANTHER" id="PTHR11070">
    <property type="entry name" value="UVRD / RECB / PCRA DNA HELICASE FAMILY MEMBER"/>
    <property type="match status" value="1"/>
</dbReference>
<evidence type="ECO:0000256" key="6">
    <source>
        <dbReference type="ARBA" id="ARBA00023125"/>
    </source>
</evidence>
<evidence type="ECO:0000256" key="2">
    <source>
        <dbReference type="ARBA" id="ARBA00022741"/>
    </source>
</evidence>
<evidence type="ECO:0000259" key="12">
    <source>
        <dbReference type="PROSITE" id="PS51198"/>
    </source>
</evidence>
<comment type="similarity">
    <text evidence="1">Belongs to the helicase family. UvrD subfamily.</text>
</comment>
<dbReference type="Pfam" id="PF13361">
    <property type="entry name" value="UvrD_C"/>
    <property type="match status" value="2"/>
</dbReference>
<dbReference type="InterPro" id="IPR014017">
    <property type="entry name" value="DNA_helicase_UvrD-like_C"/>
</dbReference>
<gene>
    <name evidence="14" type="ORF">IAB28_03470</name>
</gene>